<proteinExistence type="predicted"/>
<feature type="transmembrane region" description="Helical" evidence="1">
    <location>
        <begin position="6"/>
        <end position="23"/>
    </location>
</feature>
<dbReference type="AlphaFoldDB" id="A0AAQ1P9Q6"/>
<feature type="transmembrane region" description="Helical" evidence="1">
    <location>
        <begin position="43"/>
        <end position="63"/>
    </location>
</feature>
<gene>
    <name evidence="2" type="ORF">JV551A3_V1_1500147</name>
</gene>
<sequence>MPEWLASGLVLGLQTLGLVLLALSQAGHWQRVMQPRVFPGVRALRLSALLVSSVAWLVGHAGLGLAMGTLFWGLALAPCGIGVSLMLCRRD</sequence>
<organism evidence="2 3">
    <name type="scientific">Pseudomonas inefficax</name>
    <dbReference type="NCBI Taxonomy" id="2078786"/>
    <lineage>
        <taxon>Bacteria</taxon>
        <taxon>Pseudomonadati</taxon>
        <taxon>Pseudomonadota</taxon>
        <taxon>Gammaproteobacteria</taxon>
        <taxon>Pseudomonadales</taxon>
        <taxon>Pseudomonadaceae</taxon>
        <taxon>Pseudomonas</taxon>
    </lineage>
</organism>
<keyword evidence="1" id="KW-0812">Transmembrane</keyword>
<evidence type="ECO:0000256" key="1">
    <source>
        <dbReference type="SAM" id="Phobius"/>
    </source>
</evidence>
<protein>
    <recommendedName>
        <fullName evidence="4">DUF3325 domain-containing protein</fullName>
    </recommendedName>
</protein>
<comment type="caution">
    <text evidence="2">The sequence shown here is derived from an EMBL/GenBank/DDBJ whole genome shotgun (WGS) entry which is preliminary data.</text>
</comment>
<accession>A0AAQ1P9Q6</accession>
<keyword evidence="1" id="KW-1133">Transmembrane helix</keyword>
<dbReference type="RefSeq" id="WP_133973309.1">
    <property type="nucleotide sequence ID" value="NZ_OPYN01000150.1"/>
</dbReference>
<evidence type="ECO:0000313" key="3">
    <source>
        <dbReference type="Proteomes" id="UP000294335"/>
    </source>
</evidence>
<evidence type="ECO:0000313" key="2">
    <source>
        <dbReference type="EMBL" id="SPO61670.1"/>
    </source>
</evidence>
<keyword evidence="1" id="KW-0472">Membrane</keyword>
<dbReference type="Proteomes" id="UP000294335">
    <property type="component" value="Unassembled WGS sequence"/>
</dbReference>
<evidence type="ECO:0008006" key="4">
    <source>
        <dbReference type="Google" id="ProtNLM"/>
    </source>
</evidence>
<dbReference type="EMBL" id="OPYN01000150">
    <property type="protein sequence ID" value="SPO61670.1"/>
    <property type="molecule type" value="Genomic_DNA"/>
</dbReference>
<reference evidence="2 3" key="1">
    <citation type="submission" date="2018-02" db="EMBL/GenBank/DDBJ databases">
        <authorList>
            <person name="Dubost A."/>
        </authorList>
    </citation>
    <scope>NUCLEOTIDE SEQUENCE [LARGE SCALE GENOMIC DNA]</scope>
    <source>
        <strain evidence="3">JV551A3</strain>
    </source>
</reference>
<keyword evidence="3" id="KW-1185">Reference proteome</keyword>
<feature type="transmembrane region" description="Helical" evidence="1">
    <location>
        <begin position="69"/>
        <end position="88"/>
    </location>
</feature>
<name>A0AAQ1P9Q6_9PSED</name>